<dbReference type="Pfam" id="PF13923">
    <property type="entry name" value="zf-C3HC4_2"/>
    <property type="match status" value="1"/>
</dbReference>
<keyword evidence="2" id="KW-0479">Metal-binding</keyword>
<evidence type="ECO:0000256" key="5">
    <source>
        <dbReference type="ARBA" id="ARBA00023242"/>
    </source>
</evidence>
<dbReference type="PROSITE" id="PS00518">
    <property type="entry name" value="ZF_RING_1"/>
    <property type="match status" value="1"/>
</dbReference>
<dbReference type="PROSITE" id="PS50089">
    <property type="entry name" value="ZF_RING_2"/>
    <property type="match status" value="1"/>
</dbReference>
<evidence type="ECO:0000313" key="9">
    <source>
        <dbReference type="Proteomes" id="UP000244803"/>
    </source>
</evidence>
<dbReference type="InterPro" id="IPR051507">
    <property type="entry name" value="PcG_RING_finger"/>
</dbReference>
<evidence type="ECO:0000256" key="1">
    <source>
        <dbReference type="ARBA" id="ARBA00004123"/>
    </source>
</evidence>
<dbReference type="SUPFAM" id="SSF57850">
    <property type="entry name" value="RING/U-box"/>
    <property type="match status" value="1"/>
</dbReference>
<dbReference type="InterPro" id="IPR017907">
    <property type="entry name" value="Znf_RING_CS"/>
</dbReference>
<keyword evidence="3 6" id="KW-0863">Zinc-finger</keyword>
<dbReference type="GO" id="GO:0005634">
    <property type="term" value="C:nucleus"/>
    <property type="evidence" value="ECO:0007669"/>
    <property type="project" value="UniProtKB-SubCell"/>
</dbReference>
<evidence type="ECO:0000256" key="6">
    <source>
        <dbReference type="PROSITE-ProRule" id="PRU00175"/>
    </source>
</evidence>
<sequence>MHSGGINDEMNGTNHRPRAILDVTGVSGPQSSSKDLKRKALKHICTKKLCHKIKHRYSRIFKRQTSYIKHFVNLTLSANAKLKFVTIETEKPKVTTKVERKSYRHYGPNALSKEEFFRRISVIRSCYDRLPIIKSKNSEIAPNSVQSTNDKADPILIETADGLDVKFKLSILLDILSCTLCKGLFYNAHTIKECMHTFCKSCLVLSTVENGLVCPTCFTPIHKDLSEGIEYDHNIQGLVDRIFPEFIEKERKEKLELEKFLTAKDSTLPESADDRLLDEAKPSVKNELVDSTNEFLRQVMKHYDNIGAVINNVLCLALVHESDIDLKEAFKNIKTNLDEYGFKYTGVRENYPRKYICVPKTMYVSHLMKYLGQELSLDSDHSVAFMIKNAIISKNHTVEFICKSRRIDMSKCVILRYKVILATQH</sequence>
<dbReference type="Gene3D" id="3.10.20.90">
    <property type="entry name" value="Phosphatidylinositol 3-kinase Catalytic Subunit, Chain A, domain 1"/>
    <property type="match status" value="1"/>
</dbReference>
<name>A0A976M6X7_THEOR</name>
<dbReference type="GO" id="GO:0008270">
    <property type="term" value="F:zinc ion binding"/>
    <property type="evidence" value="ECO:0007669"/>
    <property type="project" value="UniProtKB-KW"/>
</dbReference>
<dbReference type="InterPro" id="IPR013083">
    <property type="entry name" value="Znf_RING/FYVE/PHD"/>
</dbReference>
<organism evidence="8 9">
    <name type="scientific">Theileria orientalis</name>
    <dbReference type="NCBI Taxonomy" id="68886"/>
    <lineage>
        <taxon>Eukaryota</taxon>
        <taxon>Sar</taxon>
        <taxon>Alveolata</taxon>
        <taxon>Apicomplexa</taxon>
        <taxon>Aconoidasida</taxon>
        <taxon>Piroplasmida</taxon>
        <taxon>Theileriidae</taxon>
        <taxon>Theileria</taxon>
    </lineage>
</organism>
<comment type="subcellular location">
    <subcellularLocation>
        <location evidence="1">Nucleus</location>
    </subcellularLocation>
</comment>
<evidence type="ECO:0000256" key="2">
    <source>
        <dbReference type="ARBA" id="ARBA00022723"/>
    </source>
</evidence>
<dbReference type="OrthoDB" id="1305878at2759"/>
<dbReference type="Proteomes" id="UP000244803">
    <property type="component" value="Chromosome 3"/>
</dbReference>
<feature type="domain" description="RING-type" evidence="7">
    <location>
        <begin position="178"/>
        <end position="217"/>
    </location>
</feature>
<dbReference type="InterPro" id="IPR001841">
    <property type="entry name" value="Znf_RING"/>
</dbReference>
<keyword evidence="4" id="KW-0862">Zinc</keyword>
<keyword evidence="5" id="KW-0539">Nucleus</keyword>
<reference evidence="8" key="1">
    <citation type="submission" date="2022-07" db="EMBL/GenBank/DDBJ databases">
        <title>Evaluation of T. orientalis genome assembly methods using nanopore sequencing and analysis of variation between genomes.</title>
        <authorList>
            <person name="Yam J."/>
            <person name="Micallef M.L."/>
            <person name="Liu M."/>
            <person name="Djordjevic S.P."/>
            <person name="Bogema D.R."/>
            <person name="Jenkins C."/>
        </authorList>
    </citation>
    <scope>NUCLEOTIDE SEQUENCE</scope>
    <source>
        <strain evidence="8">Fish Creek</strain>
    </source>
</reference>
<proteinExistence type="predicted"/>
<evidence type="ECO:0000259" key="7">
    <source>
        <dbReference type="PROSITE" id="PS50089"/>
    </source>
</evidence>
<dbReference type="PANTHER" id="PTHR45893">
    <property type="entry name" value="POLYCOMB GROUP RING FINGER PROTEIN"/>
    <property type="match status" value="1"/>
</dbReference>
<protein>
    <recommendedName>
        <fullName evidence="7">RING-type domain-containing protein</fullName>
    </recommendedName>
</protein>
<evidence type="ECO:0000256" key="3">
    <source>
        <dbReference type="ARBA" id="ARBA00022771"/>
    </source>
</evidence>
<dbReference type="EMBL" id="CP056066">
    <property type="protein sequence ID" value="UKJ88806.2"/>
    <property type="molecule type" value="Genomic_DNA"/>
</dbReference>
<accession>A0A976M6X7</accession>
<dbReference type="AlphaFoldDB" id="A0A976M6X7"/>
<dbReference type="Gene3D" id="3.30.40.10">
    <property type="entry name" value="Zinc/RING finger domain, C3HC4 (zinc finger)"/>
    <property type="match status" value="1"/>
</dbReference>
<evidence type="ECO:0000313" key="8">
    <source>
        <dbReference type="EMBL" id="UKJ88806.2"/>
    </source>
</evidence>
<gene>
    <name evidence="8" type="ORF">MACJ_002052</name>
</gene>
<evidence type="ECO:0000256" key="4">
    <source>
        <dbReference type="ARBA" id="ARBA00022833"/>
    </source>
</evidence>
<dbReference type="SMART" id="SM00184">
    <property type="entry name" value="RING"/>
    <property type="match status" value="1"/>
</dbReference>